<sequence>MSPKDSSSFESPDDASRNVATSPDPSVLGVPNDSPIPARATEKKIHFDEKPQVLYMSTDETELRTQYKSDIWYLRSELVTMRKSDRESLLLSLRNVASRAQERANVILQSASSSKENTAPSPPIVDSPSEFCFRGMEIILYKKEREECRRRAMQAVLSEQNRQRVQQKEQKGHERMAVQPKKVCPQQQISDVYKLMTRKAFDDAYLRGLGDAQEARTIFQQSLHFPSASTQRHANKQPEESKNPESPSGTCRRETIGGDQRVALEDILGPAALNDILSQKIILQRNSLLKSISPNNPVALRLAAKYQSDSFSVDPTRNYCGYATN</sequence>
<feature type="region of interest" description="Disordered" evidence="1">
    <location>
        <begin position="225"/>
        <end position="252"/>
    </location>
</feature>
<feature type="region of interest" description="Disordered" evidence="1">
    <location>
        <begin position="1"/>
        <end position="50"/>
    </location>
</feature>
<protein>
    <submittedName>
        <fullName evidence="2">Uncharacterized protein</fullName>
    </submittedName>
</protein>
<feature type="compositionally biased region" description="Polar residues" evidence="1">
    <location>
        <begin position="1"/>
        <end position="10"/>
    </location>
</feature>
<comment type="caution">
    <text evidence="2">The sequence shown here is derived from an EMBL/GenBank/DDBJ whole genome shotgun (WGS) entry which is preliminary data.</text>
</comment>
<evidence type="ECO:0000313" key="2">
    <source>
        <dbReference type="EMBL" id="KAG7356365.1"/>
    </source>
</evidence>
<reference evidence="2" key="1">
    <citation type="journal article" date="2021" name="Sci. Rep.">
        <title>Diploid genomic architecture of Nitzschia inconspicua, an elite biomass production diatom.</title>
        <authorList>
            <person name="Oliver A."/>
            <person name="Podell S."/>
            <person name="Pinowska A."/>
            <person name="Traller J.C."/>
            <person name="Smith S.R."/>
            <person name="McClure R."/>
            <person name="Beliaev A."/>
            <person name="Bohutskyi P."/>
            <person name="Hill E.A."/>
            <person name="Rabines A."/>
            <person name="Zheng H."/>
            <person name="Allen L.Z."/>
            <person name="Kuo A."/>
            <person name="Grigoriev I.V."/>
            <person name="Allen A.E."/>
            <person name="Hazlebeck D."/>
            <person name="Allen E.E."/>
        </authorList>
    </citation>
    <scope>NUCLEOTIDE SEQUENCE</scope>
    <source>
        <strain evidence="2">Hildebrandi</strain>
    </source>
</reference>
<evidence type="ECO:0000313" key="3">
    <source>
        <dbReference type="Proteomes" id="UP000693970"/>
    </source>
</evidence>
<reference evidence="2" key="2">
    <citation type="submission" date="2021-04" db="EMBL/GenBank/DDBJ databases">
        <authorList>
            <person name="Podell S."/>
        </authorList>
    </citation>
    <scope>NUCLEOTIDE SEQUENCE</scope>
    <source>
        <strain evidence="2">Hildebrandi</strain>
    </source>
</reference>
<gene>
    <name evidence="2" type="ORF">IV203_001051</name>
</gene>
<dbReference type="Proteomes" id="UP000693970">
    <property type="component" value="Unassembled WGS sequence"/>
</dbReference>
<accession>A0A9K3PQL6</accession>
<feature type="compositionally biased region" description="Basic and acidic residues" evidence="1">
    <location>
        <begin position="40"/>
        <end position="50"/>
    </location>
</feature>
<proteinExistence type="predicted"/>
<feature type="region of interest" description="Disordered" evidence="1">
    <location>
        <begin position="162"/>
        <end position="182"/>
    </location>
</feature>
<organism evidence="2 3">
    <name type="scientific">Nitzschia inconspicua</name>
    <dbReference type="NCBI Taxonomy" id="303405"/>
    <lineage>
        <taxon>Eukaryota</taxon>
        <taxon>Sar</taxon>
        <taxon>Stramenopiles</taxon>
        <taxon>Ochrophyta</taxon>
        <taxon>Bacillariophyta</taxon>
        <taxon>Bacillariophyceae</taxon>
        <taxon>Bacillariophycidae</taxon>
        <taxon>Bacillariales</taxon>
        <taxon>Bacillariaceae</taxon>
        <taxon>Nitzschia</taxon>
    </lineage>
</organism>
<name>A0A9K3PQL6_9STRA</name>
<dbReference type="EMBL" id="JAGRRH010000015">
    <property type="protein sequence ID" value="KAG7356365.1"/>
    <property type="molecule type" value="Genomic_DNA"/>
</dbReference>
<evidence type="ECO:0000256" key="1">
    <source>
        <dbReference type="SAM" id="MobiDB-lite"/>
    </source>
</evidence>
<feature type="compositionally biased region" description="Basic and acidic residues" evidence="1">
    <location>
        <begin position="166"/>
        <end position="176"/>
    </location>
</feature>
<keyword evidence="3" id="KW-1185">Reference proteome</keyword>
<dbReference type="AlphaFoldDB" id="A0A9K3PQL6"/>